<name>A0A1E5LEH8_9BACI</name>
<evidence type="ECO:0000256" key="2">
    <source>
        <dbReference type="ARBA" id="ARBA00022898"/>
    </source>
</evidence>
<evidence type="ECO:0000256" key="3">
    <source>
        <dbReference type="RuleBase" id="RU003560"/>
    </source>
</evidence>
<gene>
    <name evidence="5" type="ORF">BFG57_15560</name>
</gene>
<dbReference type="PANTHER" id="PTHR43713">
    <property type="entry name" value="GLUTAMATE-1-SEMIALDEHYDE 2,1-AMINOMUTASE"/>
    <property type="match status" value="1"/>
</dbReference>
<dbReference type="Proteomes" id="UP000095209">
    <property type="component" value="Unassembled WGS sequence"/>
</dbReference>
<protein>
    <submittedName>
        <fullName evidence="5">Glutamate-1-semialdehyde 2,1-aminomutase</fullName>
    </submittedName>
</protein>
<dbReference type="InterPro" id="IPR015421">
    <property type="entry name" value="PyrdxlP-dep_Trfase_major"/>
</dbReference>
<dbReference type="PROSITE" id="PS00600">
    <property type="entry name" value="AA_TRANSFER_CLASS_3"/>
    <property type="match status" value="1"/>
</dbReference>
<dbReference type="InterPro" id="IPR005814">
    <property type="entry name" value="Aminotrans_3"/>
</dbReference>
<dbReference type="GO" id="GO:0030170">
    <property type="term" value="F:pyridoxal phosphate binding"/>
    <property type="evidence" value="ECO:0007669"/>
    <property type="project" value="InterPro"/>
</dbReference>
<comment type="similarity">
    <text evidence="3">Belongs to the class-III pyridoxal-phosphate-dependent aminotransferase family.</text>
</comment>
<dbReference type="AlphaFoldDB" id="A0A1E5LEH8"/>
<dbReference type="GO" id="GO:0008483">
    <property type="term" value="F:transaminase activity"/>
    <property type="evidence" value="ECO:0007669"/>
    <property type="project" value="InterPro"/>
</dbReference>
<dbReference type="Gene3D" id="3.90.1150.10">
    <property type="entry name" value="Aspartate Aminotransferase, domain 1"/>
    <property type="match status" value="1"/>
</dbReference>
<dbReference type="InterPro" id="IPR049704">
    <property type="entry name" value="Aminotrans_3_PPA_site"/>
</dbReference>
<evidence type="ECO:0000313" key="5">
    <source>
        <dbReference type="EMBL" id="OEH92475.1"/>
    </source>
</evidence>
<keyword evidence="4" id="KW-0175">Coiled coil</keyword>
<dbReference type="OrthoDB" id="9807885at2"/>
<reference evidence="5 6" key="1">
    <citation type="submission" date="2016-08" db="EMBL/GenBank/DDBJ databases">
        <title>Genome of Bacillus solimangrovi GH2-4.</title>
        <authorList>
            <person name="Lim S."/>
            <person name="Kim B.-C."/>
        </authorList>
    </citation>
    <scope>NUCLEOTIDE SEQUENCE [LARGE SCALE GENOMIC DNA]</scope>
    <source>
        <strain evidence="5 6">GH2-4</strain>
    </source>
</reference>
<organism evidence="5 6">
    <name type="scientific">Bacillus solimangrovi</name>
    <dbReference type="NCBI Taxonomy" id="1305675"/>
    <lineage>
        <taxon>Bacteria</taxon>
        <taxon>Bacillati</taxon>
        <taxon>Bacillota</taxon>
        <taxon>Bacilli</taxon>
        <taxon>Bacillales</taxon>
        <taxon>Bacillaceae</taxon>
        <taxon>Bacillus</taxon>
    </lineage>
</organism>
<dbReference type="InterPro" id="IPR015424">
    <property type="entry name" value="PyrdxlP-dep_Trfase"/>
</dbReference>
<dbReference type="Pfam" id="PF00202">
    <property type="entry name" value="Aminotran_3"/>
    <property type="match status" value="1"/>
</dbReference>
<proteinExistence type="inferred from homology"/>
<dbReference type="PANTHER" id="PTHR43713:SF3">
    <property type="entry name" value="GLUTAMATE-1-SEMIALDEHYDE 2,1-AMINOMUTASE 1, CHLOROPLASTIC-RELATED"/>
    <property type="match status" value="1"/>
</dbReference>
<keyword evidence="2 3" id="KW-0663">Pyridoxal phosphate</keyword>
<sequence>MENTSPALSTYKNRTKRSYEIMQEAKKVMPNGVTANIKSFSPYPIVMNNGTGATLTDVDGNKYVDYLLSYGCLMLGHGHPAIKQALIDQLDQDGTNLFGTPHQLEITFGKRIMSHYPSIESVRYTNSGTEATLLALRLASAYTGKNKIAKFEGHYHGGYDQMLFSINPSADEYGPEHTPQVVPESKGIDPHYQKQTLVLPFNDIENTEKLLRLHQNELAAVIIEPIQAGFIPATASFLKELRRITEELNILLIFDEVKTGFRIEIGGAQQLYKIKPDLTTLGKVIGGGFPIGIIGGKKEILMESAASFTADVFDSTTSTGSKAKDILFHSGTYNGHPSILSVGMAVLDVLEQEIERVQNTTNLLKQQLEELFIKKSIPMKAIGKGTIFSVILTEENEIHNYRDIQKTNLELRKKIDYGLLNEGIYTKPLNRYSLSTAHTDKEVELTIKAYDKVLSQL</sequence>
<dbReference type="RefSeq" id="WP_069717477.1">
    <property type="nucleotide sequence ID" value="NZ_MJEH01000027.1"/>
</dbReference>
<dbReference type="InterPro" id="IPR015422">
    <property type="entry name" value="PyrdxlP-dep_Trfase_small"/>
</dbReference>
<feature type="coiled-coil region" evidence="4">
    <location>
        <begin position="347"/>
        <end position="374"/>
    </location>
</feature>
<keyword evidence="6" id="KW-1185">Reference proteome</keyword>
<accession>A0A1E5LEH8</accession>
<dbReference type="STRING" id="1305675.BFG57_15560"/>
<dbReference type="Gene3D" id="3.40.640.10">
    <property type="entry name" value="Type I PLP-dependent aspartate aminotransferase-like (Major domain)"/>
    <property type="match status" value="1"/>
</dbReference>
<dbReference type="EMBL" id="MJEH01000027">
    <property type="protein sequence ID" value="OEH92475.1"/>
    <property type="molecule type" value="Genomic_DNA"/>
</dbReference>
<evidence type="ECO:0000256" key="4">
    <source>
        <dbReference type="SAM" id="Coils"/>
    </source>
</evidence>
<evidence type="ECO:0000256" key="1">
    <source>
        <dbReference type="ARBA" id="ARBA00001933"/>
    </source>
</evidence>
<comment type="cofactor">
    <cofactor evidence="1">
        <name>pyridoxal 5'-phosphate</name>
        <dbReference type="ChEBI" id="CHEBI:597326"/>
    </cofactor>
</comment>
<comment type="caution">
    <text evidence="5">The sequence shown here is derived from an EMBL/GenBank/DDBJ whole genome shotgun (WGS) entry which is preliminary data.</text>
</comment>
<dbReference type="CDD" id="cd00610">
    <property type="entry name" value="OAT_like"/>
    <property type="match status" value="1"/>
</dbReference>
<evidence type="ECO:0000313" key="6">
    <source>
        <dbReference type="Proteomes" id="UP000095209"/>
    </source>
</evidence>
<dbReference type="SUPFAM" id="SSF53383">
    <property type="entry name" value="PLP-dependent transferases"/>
    <property type="match status" value="1"/>
</dbReference>